<keyword evidence="2" id="KW-1185">Reference proteome</keyword>
<proteinExistence type="predicted"/>
<dbReference type="OrthoDB" id="523248at2759"/>
<name>A0A8J4CBU0_9CHLO</name>
<organism evidence="1 2">
    <name type="scientific">Volvox reticuliferus</name>
    <dbReference type="NCBI Taxonomy" id="1737510"/>
    <lineage>
        <taxon>Eukaryota</taxon>
        <taxon>Viridiplantae</taxon>
        <taxon>Chlorophyta</taxon>
        <taxon>core chlorophytes</taxon>
        <taxon>Chlorophyceae</taxon>
        <taxon>CS clade</taxon>
        <taxon>Chlamydomonadales</taxon>
        <taxon>Volvocaceae</taxon>
        <taxon>Volvox</taxon>
    </lineage>
</organism>
<evidence type="ECO:0000313" key="1">
    <source>
        <dbReference type="EMBL" id="GIL78673.1"/>
    </source>
</evidence>
<sequence length="158" mass="18073">MNLNSPRSPIAQFSIENDHCSTSNVCPNAPRKPNFRREQEIGNFDFAIRCARDMLESMPECDRCDALKHLPRHTLEGVFLAFCHWQAGTQGGMDFQMLLQVAPCLDQELLGHIQCCYPNMTGEEWAIEVQQAVSDPYHGQQLAERTMIDSCQLRRLLF</sequence>
<evidence type="ECO:0000313" key="2">
    <source>
        <dbReference type="Proteomes" id="UP000747110"/>
    </source>
</evidence>
<comment type="caution">
    <text evidence="1">The sequence shown here is derived from an EMBL/GenBank/DDBJ whole genome shotgun (WGS) entry which is preliminary data.</text>
</comment>
<dbReference type="AlphaFoldDB" id="A0A8J4CBU0"/>
<dbReference type="Proteomes" id="UP000747110">
    <property type="component" value="Unassembled WGS sequence"/>
</dbReference>
<dbReference type="EMBL" id="BNCP01000013">
    <property type="protein sequence ID" value="GIL78673.1"/>
    <property type="molecule type" value="Genomic_DNA"/>
</dbReference>
<gene>
    <name evidence="1" type="ORF">Vretifemale_8089</name>
</gene>
<accession>A0A8J4CBU0</accession>
<protein>
    <submittedName>
        <fullName evidence="1">Uncharacterized protein</fullName>
    </submittedName>
</protein>
<reference evidence="1" key="1">
    <citation type="journal article" date="2021" name="Proc. Natl. Acad. Sci. U.S.A.">
        <title>Three genomes in the algal genus Volvox reveal the fate of a haploid sex-determining region after a transition to homothallism.</title>
        <authorList>
            <person name="Yamamoto K."/>
            <person name="Hamaji T."/>
            <person name="Kawai-Toyooka H."/>
            <person name="Matsuzaki R."/>
            <person name="Takahashi F."/>
            <person name="Nishimura Y."/>
            <person name="Kawachi M."/>
            <person name="Noguchi H."/>
            <person name="Minakuchi Y."/>
            <person name="Umen J.G."/>
            <person name="Toyoda A."/>
            <person name="Nozaki H."/>
        </authorList>
    </citation>
    <scope>NUCLEOTIDE SEQUENCE</scope>
    <source>
        <strain evidence="1">NIES-3786</strain>
    </source>
</reference>